<accession>A0ABP3FHS2</accession>
<gene>
    <name evidence="1" type="ORF">GCM10010302_64790</name>
</gene>
<name>A0ABP3FHS2_9ACTN</name>
<evidence type="ECO:0000313" key="2">
    <source>
        <dbReference type="Proteomes" id="UP001501867"/>
    </source>
</evidence>
<comment type="caution">
    <text evidence="1">The sequence shown here is derived from an EMBL/GenBank/DDBJ whole genome shotgun (WGS) entry which is preliminary data.</text>
</comment>
<dbReference type="RefSeq" id="WP_344167108.1">
    <property type="nucleotide sequence ID" value="NZ_BAAABV010000028.1"/>
</dbReference>
<dbReference type="Proteomes" id="UP001501867">
    <property type="component" value="Unassembled WGS sequence"/>
</dbReference>
<keyword evidence="2" id="KW-1185">Reference proteome</keyword>
<evidence type="ECO:0008006" key="3">
    <source>
        <dbReference type="Google" id="ProtNLM"/>
    </source>
</evidence>
<reference evidence="2" key="1">
    <citation type="journal article" date="2019" name="Int. J. Syst. Evol. Microbiol.">
        <title>The Global Catalogue of Microorganisms (GCM) 10K type strain sequencing project: providing services to taxonomists for standard genome sequencing and annotation.</title>
        <authorList>
            <consortium name="The Broad Institute Genomics Platform"/>
            <consortium name="The Broad Institute Genome Sequencing Center for Infectious Disease"/>
            <person name="Wu L."/>
            <person name="Ma J."/>
        </authorList>
    </citation>
    <scope>NUCLEOTIDE SEQUENCE [LARGE SCALE GENOMIC DNA]</scope>
    <source>
        <strain evidence="2">JCM 4505</strain>
    </source>
</reference>
<organism evidence="1 2">
    <name type="scientific">Streptomyces polychromogenes</name>
    <dbReference type="NCBI Taxonomy" id="67342"/>
    <lineage>
        <taxon>Bacteria</taxon>
        <taxon>Bacillati</taxon>
        <taxon>Actinomycetota</taxon>
        <taxon>Actinomycetes</taxon>
        <taxon>Kitasatosporales</taxon>
        <taxon>Streptomycetaceae</taxon>
        <taxon>Streptomyces</taxon>
    </lineage>
</organism>
<protein>
    <recommendedName>
        <fullName evidence="3">DUF4034 domain-containing protein</fullName>
    </recommendedName>
</protein>
<proteinExistence type="predicted"/>
<sequence length="325" mass="36454">MALLRGAGPALKRWAGRSGPRLAKDFGDPAVTRVREAARAADWARVREELAAHPESADRTWKLWAVGETAGVERWIREAVETDPDPALALLVAGVRHVCWGWEARTGAWAADVSPERFEAFHERLRQAEVWLNRAAEREPSWVSPWYALQVSGRGLRVGPAEARRRFEAAVRLDPYHLRAHQQQLQQVCEKWGGSHEEMHAFARRSMLRAPEGSPLGQLVAIGHIEHWLSLGGGPGREYMRRSWTTASLGEAAERSVLHPDAERGAGWLQGCNTFALAFSLAGDKWAARRFFELTRGAVTEFPWYYVQARGPVSAYRAHRALVSF</sequence>
<evidence type="ECO:0000313" key="1">
    <source>
        <dbReference type="EMBL" id="GAA0316736.1"/>
    </source>
</evidence>
<dbReference type="EMBL" id="BAAABV010000028">
    <property type="protein sequence ID" value="GAA0316736.1"/>
    <property type="molecule type" value="Genomic_DNA"/>
</dbReference>